<proteinExistence type="predicted"/>
<name>A0AAP0LC71_9MAGN</name>
<sequence length="199" mass="22443">MGEESGETWRRWTNQNRRQTPTAWTGWRRGRRLVVQRLAIKEIVEQRLADSSSSETGDDEQRHGPPGSGGDEPAGRTPAGTNHDSGVDGHPAASHGENCGSGETVAPTKLSWEGTCLEEQNLEVETPLNVLIRDEDSYYSNDYFDVAAYVNLRFYWLLLTGLDLLVFDRVQIRSRARARRRHLAIYYEDIGAALLRTLL</sequence>
<organism evidence="2 3">
    <name type="scientific">Stephania cephalantha</name>
    <dbReference type="NCBI Taxonomy" id="152367"/>
    <lineage>
        <taxon>Eukaryota</taxon>
        <taxon>Viridiplantae</taxon>
        <taxon>Streptophyta</taxon>
        <taxon>Embryophyta</taxon>
        <taxon>Tracheophyta</taxon>
        <taxon>Spermatophyta</taxon>
        <taxon>Magnoliopsida</taxon>
        <taxon>Ranunculales</taxon>
        <taxon>Menispermaceae</taxon>
        <taxon>Menispermoideae</taxon>
        <taxon>Cissampelideae</taxon>
        <taxon>Stephania</taxon>
    </lineage>
</organism>
<protein>
    <submittedName>
        <fullName evidence="2">Uncharacterized protein</fullName>
    </submittedName>
</protein>
<dbReference type="AlphaFoldDB" id="A0AAP0LC71"/>
<feature type="region of interest" description="Disordered" evidence="1">
    <location>
        <begin position="45"/>
        <end position="105"/>
    </location>
</feature>
<dbReference type="EMBL" id="JBBNAG010000001">
    <property type="protein sequence ID" value="KAK9166995.1"/>
    <property type="molecule type" value="Genomic_DNA"/>
</dbReference>
<accession>A0AAP0LC71</accession>
<reference evidence="2 3" key="1">
    <citation type="submission" date="2024-01" db="EMBL/GenBank/DDBJ databases">
        <title>Genome assemblies of Stephania.</title>
        <authorList>
            <person name="Yang L."/>
        </authorList>
    </citation>
    <scope>NUCLEOTIDE SEQUENCE [LARGE SCALE GENOMIC DNA]</scope>
    <source>
        <strain evidence="2">JXDWG</strain>
        <tissue evidence="2">Leaf</tissue>
    </source>
</reference>
<dbReference type="Proteomes" id="UP001419268">
    <property type="component" value="Unassembled WGS sequence"/>
</dbReference>
<comment type="caution">
    <text evidence="2">The sequence shown here is derived from an EMBL/GenBank/DDBJ whole genome shotgun (WGS) entry which is preliminary data.</text>
</comment>
<evidence type="ECO:0000256" key="1">
    <source>
        <dbReference type="SAM" id="MobiDB-lite"/>
    </source>
</evidence>
<gene>
    <name evidence="2" type="ORF">Scep_002186</name>
</gene>
<evidence type="ECO:0000313" key="2">
    <source>
        <dbReference type="EMBL" id="KAK9166995.1"/>
    </source>
</evidence>
<evidence type="ECO:0000313" key="3">
    <source>
        <dbReference type="Proteomes" id="UP001419268"/>
    </source>
</evidence>
<keyword evidence="3" id="KW-1185">Reference proteome</keyword>
<feature type="region of interest" description="Disordered" evidence="1">
    <location>
        <begin position="1"/>
        <end position="29"/>
    </location>
</feature>
<feature type="compositionally biased region" description="Polar residues" evidence="1">
    <location>
        <begin position="11"/>
        <end position="23"/>
    </location>
</feature>